<dbReference type="AlphaFoldDB" id="A0A4R7CSX4"/>
<dbReference type="Proteomes" id="UP000294752">
    <property type="component" value="Unassembled WGS sequence"/>
</dbReference>
<evidence type="ECO:0008006" key="4">
    <source>
        <dbReference type="Google" id="ProtNLM"/>
    </source>
</evidence>
<dbReference type="RefSeq" id="WP_133642002.1">
    <property type="nucleotide sequence ID" value="NZ_SNZV01000013.1"/>
</dbReference>
<evidence type="ECO:0000256" key="1">
    <source>
        <dbReference type="SAM" id="SignalP"/>
    </source>
</evidence>
<feature type="chain" id="PRO_5020759903" description="Lipoprotein" evidence="1">
    <location>
        <begin position="23"/>
        <end position="153"/>
    </location>
</feature>
<gene>
    <name evidence="2" type="ORF">B0I21_1134</name>
</gene>
<sequence length="153" mass="16722">MRTIAFIFAGLFLCTACGSSSTKTTSEEMTTADSSTSATEHDIAGSYTYQQDGDTVALHLTIQGTKAMGHLTYAWKEKDHNSGTLEGEVENGLLLANYTFESEGMTSVREVAFRLDGKTAKEGYGDVEEKDGKFVFKDFNKLNFDTGLVLTKQ</sequence>
<accession>A0A4R7CSX4</accession>
<feature type="signal peptide" evidence="1">
    <location>
        <begin position="1"/>
        <end position="22"/>
    </location>
</feature>
<protein>
    <recommendedName>
        <fullName evidence="4">Lipoprotein</fullName>
    </recommendedName>
</protein>
<reference evidence="2 3" key="1">
    <citation type="submission" date="2019-03" db="EMBL/GenBank/DDBJ databases">
        <title>Genomic Encyclopedia of Type Strains, Phase III (KMG-III): the genomes of soil and plant-associated and newly described type strains.</title>
        <authorList>
            <person name="Whitman W."/>
        </authorList>
    </citation>
    <scope>NUCLEOTIDE SEQUENCE [LARGE SCALE GENOMIC DNA]</scope>
    <source>
        <strain evidence="2 3">CGMCC 1.12801</strain>
    </source>
</reference>
<keyword evidence="3" id="KW-1185">Reference proteome</keyword>
<organism evidence="2 3">
    <name type="scientific">Sphingobacterium paludis</name>
    <dbReference type="NCBI Taxonomy" id="1476465"/>
    <lineage>
        <taxon>Bacteria</taxon>
        <taxon>Pseudomonadati</taxon>
        <taxon>Bacteroidota</taxon>
        <taxon>Sphingobacteriia</taxon>
        <taxon>Sphingobacteriales</taxon>
        <taxon>Sphingobacteriaceae</taxon>
        <taxon>Sphingobacterium</taxon>
    </lineage>
</organism>
<evidence type="ECO:0000313" key="2">
    <source>
        <dbReference type="EMBL" id="TDS07516.1"/>
    </source>
</evidence>
<evidence type="ECO:0000313" key="3">
    <source>
        <dbReference type="Proteomes" id="UP000294752"/>
    </source>
</evidence>
<proteinExistence type="predicted"/>
<keyword evidence="1" id="KW-0732">Signal</keyword>
<dbReference type="OrthoDB" id="794403at2"/>
<comment type="caution">
    <text evidence="2">The sequence shown here is derived from an EMBL/GenBank/DDBJ whole genome shotgun (WGS) entry which is preliminary data.</text>
</comment>
<dbReference type="EMBL" id="SNZV01000013">
    <property type="protein sequence ID" value="TDS07516.1"/>
    <property type="molecule type" value="Genomic_DNA"/>
</dbReference>
<name>A0A4R7CSX4_9SPHI</name>